<dbReference type="Gene3D" id="2.30.110.10">
    <property type="entry name" value="Electron Transport, Fmn-binding Protein, Chain A"/>
    <property type="match status" value="1"/>
</dbReference>
<sequence length="370" mass="39156">METLKRNHESREDMETRPTSLFDPRELRQVLGAFVTGVTVITTLDATGTPHGLTANSFSSVSLDPPLVLWSQSLTAPSHPVFRDTDRFAVNILAEDQVAVSNRFARGHSDKFSDYSILPGLGGVPLLEGCAAWLECRKVASYPGGDHVVFLGQVERIERNARQPLVFGGGRYLVAQPHDGGAGATVSGPNIARLQAVRIATRAMADLSDELDETLGLGVWGSHGPTIVRWEESKRPVSENLRTGLVLPVLSSATGLAFAAWLPSELTAAFIESELATTSVLGPDPELPGKLAHIRATGVVRLVATERFAELYGGAISAVSVPVVGPDGAMVLALTAIGSTDGLDTSDGGRLVTGMRRCADSVSRRLATSG</sequence>
<reference evidence="5 6" key="1">
    <citation type="submission" date="2019-12" db="EMBL/GenBank/DDBJ databases">
        <authorList>
            <person name="Huq M.A."/>
        </authorList>
    </citation>
    <scope>NUCLEOTIDE SEQUENCE [LARGE SCALE GENOMIC DNA]</scope>
    <source>
        <strain evidence="5 6">MAH-25</strain>
    </source>
</reference>
<accession>A0A6N8IVG5</accession>
<dbReference type="RefSeq" id="WP_157397917.1">
    <property type="nucleotide sequence ID" value="NZ_WSEL01000003.1"/>
</dbReference>
<organism evidence="5 6">
    <name type="scientific">Ramlibacter pinisoli</name>
    <dbReference type="NCBI Taxonomy" id="2682844"/>
    <lineage>
        <taxon>Bacteria</taxon>
        <taxon>Pseudomonadati</taxon>
        <taxon>Pseudomonadota</taxon>
        <taxon>Betaproteobacteria</taxon>
        <taxon>Burkholderiales</taxon>
        <taxon>Comamonadaceae</taxon>
        <taxon>Ramlibacter</taxon>
    </lineage>
</organism>
<protein>
    <submittedName>
        <fullName evidence="5">Flavin reductase</fullName>
    </submittedName>
</protein>
<proteinExistence type="inferred from homology"/>
<feature type="domain" description="IclR-ED" evidence="4">
    <location>
        <begin position="182"/>
        <end position="368"/>
    </location>
</feature>
<comment type="caution">
    <text evidence="5">The sequence shown here is derived from an EMBL/GenBank/DDBJ whole genome shotgun (WGS) entry which is preliminary data.</text>
</comment>
<feature type="compositionally biased region" description="Basic and acidic residues" evidence="3">
    <location>
        <begin position="1"/>
        <end position="16"/>
    </location>
</feature>
<dbReference type="InterPro" id="IPR050268">
    <property type="entry name" value="NADH-dep_flavin_reductase"/>
</dbReference>
<comment type="similarity">
    <text evidence="1">Belongs to the non-flavoprotein flavin reductase family.</text>
</comment>
<dbReference type="GO" id="GO:0042602">
    <property type="term" value="F:riboflavin reductase (NADPH) activity"/>
    <property type="evidence" value="ECO:0007669"/>
    <property type="project" value="TreeGrafter"/>
</dbReference>
<dbReference type="InterPro" id="IPR012349">
    <property type="entry name" value="Split_barrel_FMN-bd"/>
</dbReference>
<dbReference type="Proteomes" id="UP000469385">
    <property type="component" value="Unassembled WGS sequence"/>
</dbReference>
<dbReference type="Gene3D" id="3.30.450.40">
    <property type="match status" value="1"/>
</dbReference>
<keyword evidence="6" id="KW-1185">Reference proteome</keyword>
<evidence type="ECO:0000259" key="4">
    <source>
        <dbReference type="PROSITE" id="PS51078"/>
    </source>
</evidence>
<dbReference type="Pfam" id="PF01614">
    <property type="entry name" value="IclR_C"/>
    <property type="match status" value="1"/>
</dbReference>
<dbReference type="AlphaFoldDB" id="A0A6N8IVG5"/>
<dbReference type="Pfam" id="PF01613">
    <property type="entry name" value="Flavin_Reduct"/>
    <property type="match status" value="1"/>
</dbReference>
<dbReference type="SUPFAM" id="SSF55781">
    <property type="entry name" value="GAF domain-like"/>
    <property type="match status" value="1"/>
</dbReference>
<dbReference type="InterPro" id="IPR014757">
    <property type="entry name" value="Tscrpt_reg_IclR_C"/>
</dbReference>
<dbReference type="GO" id="GO:0010181">
    <property type="term" value="F:FMN binding"/>
    <property type="evidence" value="ECO:0007669"/>
    <property type="project" value="InterPro"/>
</dbReference>
<name>A0A6N8IVG5_9BURK</name>
<evidence type="ECO:0000313" key="5">
    <source>
        <dbReference type="EMBL" id="MVQ29976.1"/>
    </source>
</evidence>
<dbReference type="SUPFAM" id="SSF50475">
    <property type="entry name" value="FMN-binding split barrel"/>
    <property type="match status" value="1"/>
</dbReference>
<dbReference type="InterPro" id="IPR029016">
    <property type="entry name" value="GAF-like_dom_sf"/>
</dbReference>
<evidence type="ECO:0000256" key="3">
    <source>
        <dbReference type="SAM" id="MobiDB-lite"/>
    </source>
</evidence>
<evidence type="ECO:0000256" key="2">
    <source>
        <dbReference type="ARBA" id="ARBA00023002"/>
    </source>
</evidence>
<evidence type="ECO:0000313" key="6">
    <source>
        <dbReference type="Proteomes" id="UP000469385"/>
    </source>
</evidence>
<dbReference type="InterPro" id="IPR002563">
    <property type="entry name" value="Flavin_Rdtase-like_dom"/>
</dbReference>
<dbReference type="PROSITE" id="PS51078">
    <property type="entry name" value="ICLR_ED"/>
    <property type="match status" value="1"/>
</dbReference>
<dbReference type="EMBL" id="WSEL01000003">
    <property type="protein sequence ID" value="MVQ29976.1"/>
    <property type="molecule type" value="Genomic_DNA"/>
</dbReference>
<evidence type="ECO:0000256" key="1">
    <source>
        <dbReference type="ARBA" id="ARBA00008898"/>
    </source>
</evidence>
<dbReference type="PANTHER" id="PTHR30466">
    <property type="entry name" value="FLAVIN REDUCTASE"/>
    <property type="match status" value="1"/>
</dbReference>
<feature type="region of interest" description="Disordered" evidence="3">
    <location>
        <begin position="1"/>
        <end position="21"/>
    </location>
</feature>
<dbReference type="SMART" id="SM00903">
    <property type="entry name" value="Flavin_Reduct"/>
    <property type="match status" value="1"/>
</dbReference>
<keyword evidence="2" id="KW-0560">Oxidoreductase</keyword>
<dbReference type="PANTHER" id="PTHR30466:SF11">
    <property type="entry name" value="FLAVIN-DEPENDENT MONOOXYGENASE, REDUCTASE SUBUNIT HSAB"/>
    <property type="match status" value="1"/>
</dbReference>
<gene>
    <name evidence="5" type="ORF">GON04_10985</name>
</gene>